<protein>
    <recommendedName>
        <fullName evidence="2">NAD-dependent epimerase/dehydratase domain-containing protein</fullName>
    </recommendedName>
</protein>
<evidence type="ECO:0000256" key="1">
    <source>
        <dbReference type="ARBA" id="ARBA00007637"/>
    </source>
</evidence>
<organism evidence="4">
    <name type="scientific">Serpula lacrymans var. lacrymans (strain S7.3)</name>
    <name type="common">Dry rot fungus</name>
    <dbReference type="NCBI Taxonomy" id="936435"/>
    <lineage>
        <taxon>Eukaryota</taxon>
        <taxon>Fungi</taxon>
        <taxon>Dikarya</taxon>
        <taxon>Basidiomycota</taxon>
        <taxon>Agaricomycotina</taxon>
        <taxon>Agaricomycetes</taxon>
        <taxon>Agaricomycetidae</taxon>
        <taxon>Boletales</taxon>
        <taxon>Coniophorineae</taxon>
        <taxon>Serpulaceae</taxon>
        <taxon>Serpula</taxon>
    </lineage>
</organism>
<dbReference type="EMBL" id="GL945480">
    <property type="protein sequence ID" value="EGN99419.1"/>
    <property type="molecule type" value="Genomic_DNA"/>
</dbReference>
<dbReference type="InParanoid" id="F8PX40"/>
<dbReference type="InterPro" id="IPR001509">
    <property type="entry name" value="Epimerase_deHydtase"/>
</dbReference>
<dbReference type="OMA" id="WYGGREK"/>
<feature type="domain" description="NAD-dependent epimerase/dehydratase" evidence="2">
    <location>
        <begin position="11"/>
        <end position="258"/>
    </location>
</feature>
<name>F8PX40_SERL3</name>
<evidence type="ECO:0000259" key="2">
    <source>
        <dbReference type="Pfam" id="PF01370"/>
    </source>
</evidence>
<dbReference type="PANTHER" id="PTHR43000">
    <property type="entry name" value="DTDP-D-GLUCOSE 4,6-DEHYDRATASE-RELATED"/>
    <property type="match status" value="1"/>
</dbReference>
<evidence type="ECO:0000313" key="4">
    <source>
        <dbReference type="Proteomes" id="UP000008063"/>
    </source>
</evidence>
<dbReference type="Gene3D" id="3.90.25.10">
    <property type="entry name" value="UDP-galactose 4-epimerase, domain 1"/>
    <property type="match status" value="1"/>
</dbReference>
<accession>F8PX40</accession>
<dbReference type="OrthoDB" id="331544at2759"/>
<dbReference type="Pfam" id="PF01370">
    <property type="entry name" value="Epimerase"/>
    <property type="match status" value="1"/>
</dbReference>
<keyword evidence="4" id="KW-1185">Reference proteome</keyword>
<dbReference type="STRING" id="936435.F8PX40"/>
<dbReference type="Proteomes" id="UP000008063">
    <property type="component" value="Unassembled WGS sequence"/>
</dbReference>
<dbReference type="InterPro" id="IPR036291">
    <property type="entry name" value="NAD(P)-bd_dom_sf"/>
</dbReference>
<dbReference type="Gene3D" id="3.40.50.720">
    <property type="entry name" value="NAD(P)-binding Rossmann-like Domain"/>
    <property type="match status" value="1"/>
</dbReference>
<evidence type="ECO:0000313" key="3">
    <source>
        <dbReference type="EMBL" id="EGN99419.1"/>
    </source>
</evidence>
<dbReference type="HOGENOM" id="CLU_422770_0_0_1"/>
<feature type="non-terminal residue" evidence="3">
    <location>
        <position position="641"/>
    </location>
</feature>
<comment type="similarity">
    <text evidence="1">Belongs to the NAD(P)-dependent epimerase/dehydratase family.</text>
</comment>
<dbReference type="AlphaFoldDB" id="F8PX40"/>
<sequence>MSFSNNSQIFLIAGGNGFIGSHVARALFLRGYHVRIADINPTSCFEEKICNEMIVGNICDPSFCERITRGVHTILHFAATMGGMGTIHEQNDFIIYAENSTMTINLLTAAVHAGAKRFFYASSACVYPASLQGHGKADVSLRESDIWTNPPPQPQGLYGLEKLVSEFLLQNDASKMKTHIARFHNIFGPRGAWCNGREKVPAALIRKAIAASLDTNRVPTLEVWGDGQQRRSFLFIDDCVDAILLFLNSDCTDPLNIGSDHSVTIKQLAKLAVTCAGISPEAVELQFLAESRPVGVGSRNSNNELVKAKLGWTPKVSLKEGMELTALWMRAQMEKAVREISNIERSALLEKFHQSQVIDLAKSATTFAILLPITSRGLDSPKDCLRYLQSFARSLARTTWRDTQGLGGSQYRAKIYLAIDHDDYFLLRVNGNGDNAAQATLYAEGVGDITTIICDVPKGHVCTIWKQCARRAWEDGCDYFVLMGDDVELGDEGWMRDAHAAFATMAKVEGVPHGFGCVAFTDTTFPGMPTFPIIHRTHMDIFGGEVIPDIFINQDGDPFLFQLYRRWGCSRMFPCRISNLVGGSVNARYRQQYASDWTFEPLNKATDAVEAWLAGVYPSVERKLTIDVVIPCYRVQLPFLE</sequence>
<dbReference type="SUPFAM" id="SSF51735">
    <property type="entry name" value="NAD(P)-binding Rossmann-fold domains"/>
    <property type="match status" value="1"/>
</dbReference>
<reference evidence="4" key="1">
    <citation type="journal article" date="2011" name="Science">
        <title>The plant cell wall-decomposing machinery underlies the functional diversity of forest fungi.</title>
        <authorList>
            <person name="Eastwood D.C."/>
            <person name="Floudas D."/>
            <person name="Binder M."/>
            <person name="Majcherczyk A."/>
            <person name="Schneider P."/>
            <person name="Aerts A."/>
            <person name="Asiegbu F.O."/>
            <person name="Baker S.E."/>
            <person name="Barry K."/>
            <person name="Bendiksby M."/>
            <person name="Blumentritt M."/>
            <person name="Coutinho P.M."/>
            <person name="Cullen D."/>
            <person name="de Vries R.P."/>
            <person name="Gathman A."/>
            <person name="Goodell B."/>
            <person name="Henrissat B."/>
            <person name="Ihrmark K."/>
            <person name="Kauserud H."/>
            <person name="Kohler A."/>
            <person name="LaButti K."/>
            <person name="Lapidus A."/>
            <person name="Lavin J.L."/>
            <person name="Lee Y.-H."/>
            <person name="Lindquist E."/>
            <person name="Lilly W."/>
            <person name="Lucas S."/>
            <person name="Morin E."/>
            <person name="Murat C."/>
            <person name="Oguiza J.A."/>
            <person name="Park J."/>
            <person name="Pisabarro A.G."/>
            <person name="Riley R."/>
            <person name="Rosling A."/>
            <person name="Salamov A."/>
            <person name="Schmidt O."/>
            <person name="Schmutz J."/>
            <person name="Skrede I."/>
            <person name="Stenlid J."/>
            <person name="Wiebenga A."/>
            <person name="Xie X."/>
            <person name="Kuees U."/>
            <person name="Hibbett D.S."/>
            <person name="Hoffmeister D."/>
            <person name="Hoegberg N."/>
            <person name="Martin F."/>
            <person name="Grigoriev I.V."/>
            <person name="Watkinson S.C."/>
        </authorList>
    </citation>
    <scope>NUCLEOTIDE SEQUENCE [LARGE SCALE GENOMIC DNA]</scope>
    <source>
        <strain evidence="4">strain S7.3</strain>
    </source>
</reference>
<proteinExistence type="inferred from homology"/>
<gene>
    <name evidence="3" type="ORF">SERLA73DRAFT_108917</name>
</gene>